<dbReference type="RefSeq" id="WP_188465435.1">
    <property type="nucleotide sequence ID" value="NZ_BMFQ01000003.1"/>
</dbReference>
<dbReference type="InterPro" id="IPR029044">
    <property type="entry name" value="Nucleotide-diphossugar_trans"/>
</dbReference>
<accession>A0A917LSK2</accession>
<sequence>MKLSVRLQCYNHALFLEQALKGIIDQKTNFPFEVVIGDDFSTDNSLEVIEKIIKENTNTNISFNLLKREKGDSYSIEREKNGRLQNFVDIINHCQGKYIALLDGDDYWTDPLKLQKQVDFLEANEDFHICFHRANLLKNESPLELHPIPGISNIGEYLFKDILENYNFILTASVVFRKPANFIIPKWFMELPFGDLGLYQLVSNNKKIKCLDDIMSVYRMHSNGLWTGLSKIKIENNFLNFYQIILPHLTLEEKEIVKIKKKTVLFNIAKLKFPKMPGLQKVYYFYLSKKTNLNSV</sequence>
<feature type="domain" description="Glycosyltransferase 2-like" evidence="1">
    <location>
        <begin position="8"/>
        <end position="135"/>
    </location>
</feature>
<evidence type="ECO:0000259" key="1">
    <source>
        <dbReference type="Pfam" id="PF00535"/>
    </source>
</evidence>
<evidence type="ECO:0000313" key="2">
    <source>
        <dbReference type="EMBL" id="GGG53189.1"/>
    </source>
</evidence>
<dbReference type="PANTHER" id="PTHR22916">
    <property type="entry name" value="GLYCOSYLTRANSFERASE"/>
    <property type="match status" value="1"/>
</dbReference>
<dbReference type="Gene3D" id="3.90.550.10">
    <property type="entry name" value="Spore Coat Polysaccharide Biosynthesis Protein SpsA, Chain A"/>
    <property type="match status" value="1"/>
</dbReference>
<evidence type="ECO:0000313" key="3">
    <source>
        <dbReference type="Proteomes" id="UP000625976"/>
    </source>
</evidence>
<dbReference type="Proteomes" id="UP000625976">
    <property type="component" value="Unassembled WGS sequence"/>
</dbReference>
<dbReference type="Pfam" id="PF00535">
    <property type="entry name" value="Glycos_transf_2"/>
    <property type="match status" value="1"/>
</dbReference>
<dbReference type="GO" id="GO:0016758">
    <property type="term" value="F:hexosyltransferase activity"/>
    <property type="evidence" value="ECO:0007669"/>
    <property type="project" value="UniProtKB-ARBA"/>
</dbReference>
<comment type="caution">
    <text evidence="2">The sequence shown here is derived from an EMBL/GenBank/DDBJ whole genome shotgun (WGS) entry which is preliminary data.</text>
</comment>
<gene>
    <name evidence="2" type="ORF">GCM10010976_25280</name>
</gene>
<dbReference type="PANTHER" id="PTHR22916:SF3">
    <property type="entry name" value="UDP-GLCNAC:BETAGAL BETA-1,3-N-ACETYLGLUCOSAMINYLTRANSFERASE-LIKE PROTEIN 1"/>
    <property type="match status" value="1"/>
</dbReference>
<dbReference type="EMBL" id="BMFQ01000003">
    <property type="protein sequence ID" value="GGG53189.1"/>
    <property type="molecule type" value="Genomic_DNA"/>
</dbReference>
<dbReference type="InterPro" id="IPR001173">
    <property type="entry name" value="Glyco_trans_2-like"/>
</dbReference>
<proteinExistence type="predicted"/>
<organism evidence="2 3">
    <name type="scientific">Bizionia arctica</name>
    <dbReference type="NCBI Taxonomy" id="1495645"/>
    <lineage>
        <taxon>Bacteria</taxon>
        <taxon>Pseudomonadati</taxon>
        <taxon>Bacteroidota</taxon>
        <taxon>Flavobacteriia</taxon>
        <taxon>Flavobacteriales</taxon>
        <taxon>Flavobacteriaceae</taxon>
        <taxon>Bizionia</taxon>
    </lineage>
</organism>
<protein>
    <recommendedName>
        <fullName evidence="1">Glycosyltransferase 2-like domain-containing protein</fullName>
    </recommendedName>
</protein>
<keyword evidence="3" id="KW-1185">Reference proteome</keyword>
<dbReference type="AlphaFoldDB" id="A0A917LSK2"/>
<reference evidence="2" key="1">
    <citation type="journal article" date="2014" name="Int. J. Syst. Evol. Microbiol.">
        <title>Complete genome sequence of Corynebacterium casei LMG S-19264T (=DSM 44701T), isolated from a smear-ripened cheese.</title>
        <authorList>
            <consortium name="US DOE Joint Genome Institute (JGI-PGF)"/>
            <person name="Walter F."/>
            <person name="Albersmeier A."/>
            <person name="Kalinowski J."/>
            <person name="Ruckert C."/>
        </authorList>
    </citation>
    <scope>NUCLEOTIDE SEQUENCE</scope>
    <source>
        <strain evidence="2">CGMCC 1.12751</strain>
    </source>
</reference>
<dbReference type="SUPFAM" id="SSF53448">
    <property type="entry name" value="Nucleotide-diphospho-sugar transferases"/>
    <property type="match status" value="1"/>
</dbReference>
<reference evidence="2" key="2">
    <citation type="submission" date="2020-09" db="EMBL/GenBank/DDBJ databases">
        <authorList>
            <person name="Sun Q."/>
            <person name="Zhou Y."/>
        </authorList>
    </citation>
    <scope>NUCLEOTIDE SEQUENCE</scope>
    <source>
        <strain evidence="2">CGMCC 1.12751</strain>
    </source>
</reference>
<name>A0A917LSK2_9FLAO</name>